<dbReference type="PANTHER" id="PTHR35864">
    <property type="entry name" value="ZINC METALLOPROTEASE MJ0611-RELATED"/>
    <property type="match status" value="1"/>
</dbReference>
<evidence type="ECO:0000256" key="10">
    <source>
        <dbReference type="ARBA" id="ARBA00022989"/>
    </source>
</evidence>
<comment type="cofactor">
    <cofactor evidence="1">
        <name>Zn(2+)</name>
        <dbReference type="ChEBI" id="CHEBI:29105"/>
    </cofactor>
</comment>
<feature type="domain" description="Peptidase M50" evidence="14">
    <location>
        <begin position="138"/>
        <end position="199"/>
    </location>
</feature>
<evidence type="ECO:0000256" key="7">
    <source>
        <dbReference type="ARBA" id="ARBA00022723"/>
    </source>
</evidence>
<evidence type="ECO:0000313" key="16">
    <source>
        <dbReference type="EMBL" id="MDP2539668.1"/>
    </source>
</evidence>
<evidence type="ECO:0000256" key="5">
    <source>
        <dbReference type="ARBA" id="ARBA00022670"/>
    </source>
</evidence>
<dbReference type="InterPro" id="IPR052348">
    <property type="entry name" value="Metallopeptidase_M50B"/>
</dbReference>
<reference evidence="15 17" key="3">
    <citation type="journal article" date="2024" name="Syst. Appl. Microbiol.">
        <title>Helicobacter cappadocius sp. nov., from lizards: The first psychrotrophic Helicobacter species.</title>
        <authorList>
            <person name="Aydin F."/>
            <person name="Tarhane S."/>
            <person name="Karakaya E."/>
            <person name="Abay S."/>
            <person name="Kayman T."/>
            <person name="Guran O."/>
            <person name="Bozkurt E."/>
            <person name="Uzum N."/>
            <person name="Avci A."/>
            <person name="Olgun K."/>
            <person name="Jablonski D."/>
            <person name="Guran C."/>
            <person name="Burcin Saticioglu I."/>
        </authorList>
    </citation>
    <scope>NUCLEOTIDE SEQUENCE [LARGE SCALE GENOMIC DNA]</scope>
    <source>
        <strain evidence="15">Faydin-H75</strain>
        <strain evidence="17">faydin-H76</strain>
    </source>
</reference>
<dbReference type="GO" id="GO:0005886">
    <property type="term" value="C:plasma membrane"/>
    <property type="evidence" value="ECO:0007669"/>
    <property type="project" value="UniProtKB-SubCell"/>
</dbReference>
<name>A0AA90Q3V4_9HELI</name>
<reference evidence="15" key="2">
    <citation type="submission" date="2023-07" db="EMBL/GenBank/DDBJ databases">
        <authorList>
            <person name="Aydin F."/>
            <person name="Tarhane S."/>
            <person name="Saticioglu I.B."/>
            <person name="Karakaya E."/>
            <person name="Abay S."/>
            <person name="Guran O."/>
            <person name="Bozkurt E."/>
            <person name="Uzum N."/>
            <person name="Olgun K."/>
            <person name="Jablonski D."/>
        </authorList>
    </citation>
    <scope>NUCLEOTIDE SEQUENCE</scope>
    <source>
        <strain evidence="15">Faydin-H75</strain>
    </source>
</reference>
<evidence type="ECO:0000313" key="17">
    <source>
        <dbReference type="Proteomes" id="UP001177258"/>
    </source>
</evidence>
<gene>
    <name evidence="15" type="ORF">Q5I04_07435</name>
    <name evidence="16" type="ORF">Q5I06_07765</name>
</gene>
<dbReference type="CDD" id="cd06158">
    <property type="entry name" value="S2P-M50_like_1"/>
    <property type="match status" value="1"/>
</dbReference>
<protein>
    <submittedName>
        <fullName evidence="16">Site-2 protease family protein</fullName>
    </submittedName>
</protein>
<evidence type="ECO:0000256" key="11">
    <source>
        <dbReference type="ARBA" id="ARBA00023049"/>
    </source>
</evidence>
<feature type="transmembrane region" description="Helical" evidence="13">
    <location>
        <begin position="58"/>
        <end position="82"/>
    </location>
</feature>
<sequence length="221" mass="24504">MDLDIFSSENVIKTLIMMIAFLIAIIGHEIMHGYVAFRYGDDTAKSMGRLSINPIKHIDLVGSIIVPAVLFFAQAPFLFGWAKPVPVNMSYIIQRWGYGAGIAVSLAGVAYNLILALIASTLLFSNLIPVSGFFGAILVSFLIKLIIYNVVLGIFNLFPIPPLDGSAALSFICLRLGIQSVPRFLNQIAPYGFIIIMLLFFTPLSEIFFYPMNFLLQFLLR</sequence>
<dbReference type="PANTHER" id="PTHR35864:SF1">
    <property type="entry name" value="ZINC METALLOPROTEASE YWHC-RELATED"/>
    <property type="match status" value="1"/>
</dbReference>
<dbReference type="InterPro" id="IPR044537">
    <property type="entry name" value="Rip2-like"/>
</dbReference>
<feature type="transmembrane region" description="Helical" evidence="13">
    <location>
        <begin position="188"/>
        <end position="210"/>
    </location>
</feature>
<evidence type="ECO:0000259" key="14">
    <source>
        <dbReference type="Pfam" id="PF02163"/>
    </source>
</evidence>
<dbReference type="RefSeq" id="WP_305517580.1">
    <property type="nucleotide sequence ID" value="NZ_JAUPEV010000013.1"/>
</dbReference>
<dbReference type="EMBL" id="JAUYZK010000013">
    <property type="protein sequence ID" value="MDP2539668.1"/>
    <property type="molecule type" value="Genomic_DNA"/>
</dbReference>
<dbReference type="InterPro" id="IPR008915">
    <property type="entry name" value="Peptidase_M50"/>
</dbReference>
<keyword evidence="8" id="KW-0378">Hydrolase</keyword>
<feature type="transmembrane region" description="Helical" evidence="13">
    <location>
        <begin position="15"/>
        <end position="37"/>
    </location>
</feature>
<keyword evidence="6 13" id="KW-0812">Transmembrane</keyword>
<evidence type="ECO:0000256" key="2">
    <source>
        <dbReference type="ARBA" id="ARBA00004651"/>
    </source>
</evidence>
<keyword evidence="5 16" id="KW-0645">Protease</keyword>
<dbReference type="Pfam" id="PF02163">
    <property type="entry name" value="Peptidase_M50"/>
    <property type="match status" value="1"/>
</dbReference>
<keyword evidence="7" id="KW-0479">Metal-binding</keyword>
<dbReference type="GO" id="GO:0046872">
    <property type="term" value="F:metal ion binding"/>
    <property type="evidence" value="ECO:0007669"/>
    <property type="project" value="UniProtKB-KW"/>
</dbReference>
<evidence type="ECO:0000256" key="13">
    <source>
        <dbReference type="SAM" id="Phobius"/>
    </source>
</evidence>
<evidence type="ECO:0000256" key="8">
    <source>
        <dbReference type="ARBA" id="ARBA00022801"/>
    </source>
</evidence>
<evidence type="ECO:0000256" key="9">
    <source>
        <dbReference type="ARBA" id="ARBA00022833"/>
    </source>
</evidence>
<keyword evidence="18" id="KW-1185">Reference proteome</keyword>
<dbReference type="GO" id="GO:0006508">
    <property type="term" value="P:proteolysis"/>
    <property type="evidence" value="ECO:0007669"/>
    <property type="project" value="UniProtKB-KW"/>
</dbReference>
<keyword evidence="12 13" id="KW-0472">Membrane</keyword>
<feature type="transmembrane region" description="Helical" evidence="13">
    <location>
        <begin position="131"/>
        <end position="151"/>
    </location>
</feature>
<evidence type="ECO:0000313" key="15">
    <source>
        <dbReference type="EMBL" id="MDO7253740.1"/>
    </source>
</evidence>
<keyword evidence="9" id="KW-0862">Zinc</keyword>
<comment type="caution">
    <text evidence="16">The sequence shown here is derived from an EMBL/GenBank/DDBJ whole genome shotgun (WGS) entry which is preliminary data.</text>
</comment>
<comment type="subcellular location">
    <subcellularLocation>
        <location evidence="2">Cell membrane</location>
        <topology evidence="2">Multi-pass membrane protein</topology>
    </subcellularLocation>
</comment>
<keyword evidence="10 13" id="KW-1133">Transmembrane helix</keyword>
<proteinExistence type="inferred from homology"/>
<evidence type="ECO:0000256" key="4">
    <source>
        <dbReference type="ARBA" id="ARBA00022475"/>
    </source>
</evidence>
<evidence type="ECO:0000313" key="18">
    <source>
        <dbReference type="Proteomes" id="UP001240777"/>
    </source>
</evidence>
<dbReference type="EMBL" id="JAUPEV010000013">
    <property type="protein sequence ID" value="MDO7253740.1"/>
    <property type="molecule type" value="Genomic_DNA"/>
</dbReference>
<dbReference type="Proteomes" id="UP001177258">
    <property type="component" value="Unassembled WGS sequence"/>
</dbReference>
<dbReference type="GO" id="GO:0008237">
    <property type="term" value="F:metallopeptidase activity"/>
    <property type="evidence" value="ECO:0007669"/>
    <property type="project" value="UniProtKB-KW"/>
</dbReference>
<evidence type="ECO:0000256" key="3">
    <source>
        <dbReference type="ARBA" id="ARBA00007931"/>
    </source>
</evidence>
<evidence type="ECO:0000256" key="1">
    <source>
        <dbReference type="ARBA" id="ARBA00001947"/>
    </source>
</evidence>
<reference evidence="16 18" key="1">
    <citation type="submission" date="2023-07" db="EMBL/GenBank/DDBJ databases">
        <title>Unpublished Manusciprt.</title>
        <authorList>
            <person name="Aydin F."/>
            <person name="Tarhane S."/>
            <person name="Saticioglu I.B."/>
            <person name="Karakaya E."/>
            <person name="Abay S."/>
            <person name="Guran O."/>
            <person name="Bozkurt E."/>
            <person name="Uzum N."/>
            <person name="Olgun K."/>
            <person name="Jablonski D."/>
        </authorList>
    </citation>
    <scope>NUCLEOTIDE SEQUENCE</scope>
    <source>
        <strain evidence="18">faydin-H75</strain>
        <strain evidence="16">Faydin-H76</strain>
    </source>
</reference>
<evidence type="ECO:0000256" key="6">
    <source>
        <dbReference type="ARBA" id="ARBA00022692"/>
    </source>
</evidence>
<accession>A0AA90Q3V4</accession>
<keyword evidence="4" id="KW-1003">Cell membrane</keyword>
<evidence type="ECO:0000256" key="12">
    <source>
        <dbReference type="ARBA" id="ARBA00023136"/>
    </source>
</evidence>
<keyword evidence="11" id="KW-0482">Metalloprotease</keyword>
<dbReference type="AlphaFoldDB" id="A0AA90Q3V4"/>
<comment type="similarity">
    <text evidence="3">Belongs to the peptidase M50B family.</text>
</comment>
<organism evidence="16 17">
    <name type="scientific">Helicobacter cappadocius</name>
    <dbReference type="NCBI Taxonomy" id="3063998"/>
    <lineage>
        <taxon>Bacteria</taxon>
        <taxon>Pseudomonadati</taxon>
        <taxon>Campylobacterota</taxon>
        <taxon>Epsilonproteobacteria</taxon>
        <taxon>Campylobacterales</taxon>
        <taxon>Helicobacteraceae</taxon>
        <taxon>Helicobacter</taxon>
    </lineage>
</organism>
<dbReference type="Proteomes" id="UP001240777">
    <property type="component" value="Unassembled WGS sequence"/>
</dbReference>
<feature type="transmembrane region" description="Helical" evidence="13">
    <location>
        <begin position="102"/>
        <end position="124"/>
    </location>
</feature>